<evidence type="ECO:0000313" key="4">
    <source>
        <dbReference type="Proteomes" id="UP000005203"/>
    </source>
</evidence>
<dbReference type="RefSeq" id="XP_001122354.2">
    <property type="nucleotide sequence ID" value="XM_001122354.5"/>
</dbReference>
<dbReference type="GeneID" id="726631"/>
<dbReference type="AlphaFoldDB" id="A0A7M7G044"/>
<reference evidence="5" key="2">
    <citation type="submission" date="2025-04" db="UniProtKB">
        <authorList>
            <consortium name="RefSeq"/>
        </authorList>
    </citation>
    <scope>IDENTIFICATION</scope>
    <source>
        <strain evidence="5">DH4</strain>
        <tissue evidence="5">Whole body</tissue>
    </source>
</reference>
<dbReference type="SMART" id="SM00256">
    <property type="entry name" value="FBOX"/>
    <property type="match status" value="1"/>
</dbReference>
<evidence type="ECO:0000313" key="5">
    <source>
        <dbReference type="RefSeq" id="XP_001122354.2"/>
    </source>
</evidence>
<dbReference type="Pfam" id="PF12937">
    <property type="entry name" value="F-box-like"/>
    <property type="match status" value="1"/>
</dbReference>
<dbReference type="Pfam" id="PF00400">
    <property type="entry name" value="WD40"/>
    <property type="match status" value="1"/>
</dbReference>
<accession>A0A7M7G044</accession>
<evidence type="ECO:0000259" key="2">
    <source>
        <dbReference type="PROSITE" id="PS50181"/>
    </source>
</evidence>
<dbReference type="OrthoDB" id="435188at2759"/>
<dbReference type="EnsemblMetazoa" id="XM_001122354">
    <property type="protein sequence ID" value="XP_001122354"/>
    <property type="gene ID" value="LOC726631"/>
</dbReference>
<dbReference type="Gene3D" id="2.130.10.10">
    <property type="entry name" value="YVTN repeat-like/Quinoprotein amine dehydrogenase"/>
    <property type="match status" value="1"/>
</dbReference>
<dbReference type="GO" id="GO:0031146">
    <property type="term" value="P:SCF-dependent proteasomal ubiquitin-dependent protein catabolic process"/>
    <property type="evidence" value="ECO:0007669"/>
    <property type="project" value="TreeGrafter"/>
</dbReference>
<dbReference type="GO" id="GO:0019005">
    <property type="term" value="C:SCF ubiquitin ligase complex"/>
    <property type="evidence" value="ECO:0007669"/>
    <property type="project" value="TreeGrafter"/>
</dbReference>
<dbReference type="PANTHER" id="PTHR14381">
    <property type="entry name" value="DACTYLIN"/>
    <property type="match status" value="1"/>
</dbReference>
<keyword evidence="4" id="KW-1185">Reference proteome</keyword>
<dbReference type="PROSITE" id="PS50181">
    <property type="entry name" value="FBOX"/>
    <property type="match status" value="1"/>
</dbReference>
<dbReference type="KEGG" id="ame:726631"/>
<dbReference type="SUPFAM" id="SSF50978">
    <property type="entry name" value="WD40 repeat-like"/>
    <property type="match status" value="1"/>
</dbReference>
<dbReference type="InterPro" id="IPR001810">
    <property type="entry name" value="F-box_dom"/>
</dbReference>
<dbReference type="PROSITE" id="PS50082">
    <property type="entry name" value="WD_REPEATS_2"/>
    <property type="match status" value="1"/>
</dbReference>
<protein>
    <submittedName>
        <fullName evidence="5">F-box/WD repeat-containing protein 4</fullName>
    </submittedName>
</protein>
<organism evidence="3">
    <name type="scientific">Apis mellifera</name>
    <name type="common">Honeybee</name>
    <dbReference type="NCBI Taxonomy" id="7460"/>
    <lineage>
        <taxon>Eukaryota</taxon>
        <taxon>Metazoa</taxon>
        <taxon>Ecdysozoa</taxon>
        <taxon>Arthropoda</taxon>
        <taxon>Hexapoda</taxon>
        <taxon>Insecta</taxon>
        <taxon>Pterygota</taxon>
        <taxon>Neoptera</taxon>
        <taxon>Endopterygota</taxon>
        <taxon>Hymenoptera</taxon>
        <taxon>Apocrita</taxon>
        <taxon>Aculeata</taxon>
        <taxon>Apoidea</taxon>
        <taxon>Anthophila</taxon>
        <taxon>Apidae</taxon>
        <taxon>Apis</taxon>
    </lineage>
</organism>
<evidence type="ECO:0000313" key="3">
    <source>
        <dbReference type="EnsemblMetazoa" id="XP_001122354"/>
    </source>
</evidence>
<evidence type="ECO:0000256" key="1">
    <source>
        <dbReference type="PROSITE-ProRule" id="PRU00221"/>
    </source>
</evidence>
<name>A0A7M7G044_APIME</name>
<sequence length="442" mass="51716">MLKLNSCCLLWSPRDWLDKMTGVWRLDTLPSDVLILIFDYCHAFDLVRLSEVCTRFYDIIREETLWIKKSKQPIVTNQTSRQFRERCNSLLCLRTKWHVSNNWQYGKYEKKILFSQNRKLIPRIQLTKDILWWSGGNQLYGFKRIEPFQENNRIFISDNVRSDICKFIVKNEYIITGHRDGSIQFWTKSQCDQNIGFYFSIDRAHSRNVNALDETFSAIISGSSDGTVKIWGPIGQKILNVPLATINIEEWVCSLSADPTSKKVAIGSAGDSDRPYLHIFDLEYYTESDILKPDKRRCAGTLDMVWDSPQILLTCGYDTYVRKWDLRTGTCVYSWPDPTDATLYCISSDYQYTMITGTKFNCKAVLWDQRQKNYVQFYFMNLRRMSSPVYSLSFDNTYLYGATDQHLVELKFSGYAYKESNYKEILKYGQLGTNRTGSNWIV</sequence>
<reference evidence="3" key="1">
    <citation type="submission" date="2021-01" db="UniProtKB">
        <authorList>
            <consortium name="EnsemblMetazoa"/>
        </authorList>
    </citation>
    <scope>IDENTIFICATION</scope>
    <source>
        <strain evidence="3">DH4</strain>
    </source>
</reference>
<dbReference type="InterPro" id="IPR015943">
    <property type="entry name" value="WD40/YVTN_repeat-like_dom_sf"/>
</dbReference>
<dbReference type="InterPro" id="IPR001680">
    <property type="entry name" value="WD40_rpt"/>
</dbReference>
<dbReference type="PANTHER" id="PTHR14381:SF1">
    <property type="entry name" value="F-BOX_WD REPEAT-CONTAINING PROTEIN 4"/>
    <property type="match status" value="1"/>
</dbReference>
<accession>A0A8B6XFH4</accession>
<dbReference type="SUPFAM" id="SSF81383">
    <property type="entry name" value="F-box domain"/>
    <property type="match status" value="1"/>
</dbReference>
<dbReference type="FunFam" id="2.130.10.10:FF:002194">
    <property type="entry name" value="Uncharacterized protein"/>
    <property type="match status" value="1"/>
</dbReference>
<dbReference type="InterPro" id="IPR052301">
    <property type="entry name" value="SCF_F-box/WD-repeat"/>
</dbReference>
<dbReference type="SMART" id="SM00320">
    <property type="entry name" value="WD40"/>
    <property type="match status" value="5"/>
</dbReference>
<dbReference type="Gene3D" id="1.20.1280.50">
    <property type="match status" value="1"/>
</dbReference>
<feature type="domain" description="F-box" evidence="2">
    <location>
        <begin position="23"/>
        <end position="69"/>
    </location>
</feature>
<keyword evidence="1" id="KW-0853">WD repeat</keyword>
<dbReference type="InterPro" id="IPR036322">
    <property type="entry name" value="WD40_repeat_dom_sf"/>
</dbReference>
<dbReference type="InterPro" id="IPR036047">
    <property type="entry name" value="F-box-like_dom_sf"/>
</dbReference>
<dbReference type="Proteomes" id="UP000005203">
    <property type="component" value="Linkage group LG15"/>
</dbReference>
<proteinExistence type="predicted"/>
<feature type="repeat" description="WD" evidence="1">
    <location>
        <begin position="202"/>
        <end position="231"/>
    </location>
</feature>
<gene>
    <name evidence="5" type="primary">LOC726631</name>
</gene>